<dbReference type="InterPro" id="IPR039650">
    <property type="entry name" value="HdrA-like"/>
</dbReference>
<keyword evidence="8" id="KW-1185">Reference proteome</keyword>
<dbReference type="GO" id="GO:0051539">
    <property type="term" value="F:4 iron, 4 sulfur cluster binding"/>
    <property type="evidence" value="ECO:0007669"/>
    <property type="project" value="UniProtKB-KW"/>
</dbReference>
<organism evidence="7 8">
    <name type="scientific">Candidatus Electrothrix communis</name>
    <dbReference type="NCBI Taxonomy" id="1859133"/>
    <lineage>
        <taxon>Bacteria</taxon>
        <taxon>Pseudomonadati</taxon>
        <taxon>Thermodesulfobacteriota</taxon>
        <taxon>Desulfobulbia</taxon>
        <taxon>Desulfobulbales</taxon>
        <taxon>Desulfobulbaceae</taxon>
        <taxon>Candidatus Electrothrix</taxon>
    </lineage>
</organism>
<evidence type="ECO:0000256" key="2">
    <source>
        <dbReference type="ARBA" id="ARBA00022723"/>
    </source>
</evidence>
<dbReference type="AlphaFoldDB" id="A0A444J9D7"/>
<proteinExistence type="predicted"/>
<accession>A0A444J9D7</accession>
<evidence type="ECO:0000259" key="6">
    <source>
        <dbReference type="PROSITE" id="PS51379"/>
    </source>
</evidence>
<evidence type="ECO:0000256" key="1">
    <source>
        <dbReference type="ARBA" id="ARBA00022485"/>
    </source>
</evidence>
<dbReference type="InterPro" id="IPR017896">
    <property type="entry name" value="4Fe4S_Fe-S-bd"/>
</dbReference>
<protein>
    <submittedName>
        <fullName evidence="7">FAD binding domain-containing protein</fullName>
    </submittedName>
</protein>
<keyword evidence="4" id="KW-0408">Iron</keyword>
<dbReference type="PROSITE" id="PS51379">
    <property type="entry name" value="4FE4S_FER_2"/>
    <property type="match status" value="1"/>
</dbReference>
<dbReference type="EMBL" id="MTKP01000020">
    <property type="protein sequence ID" value="RWX49669.1"/>
    <property type="molecule type" value="Genomic_DNA"/>
</dbReference>
<dbReference type="Pfam" id="PF12831">
    <property type="entry name" value="FAD_oxidored"/>
    <property type="match status" value="1"/>
</dbReference>
<keyword evidence="3" id="KW-0560">Oxidoreductase</keyword>
<comment type="caution">
    <text evidence="7">The sequence shown here is derived from an EMBL/GenBank/DDBJ whole genome shotgun (WGS) entry which is preliminary data.</text>
</comment>
<gene>
    <name evidence="7" type="ORF">VT98_10201</name>
</gene>
<dbReference type="Gene3D" id="3.50.50.60">
    <property type="entry name" value="FAD/NAD(P)-binding domain"/>
    <property type="match status" value="1"/>
</dbReference>
<dbReference type="PANTHER" id="PTHR43498">
    <property type="entry name" value="FERREDOXIN:COB-COM HETERODISULFIDE REDUCTASE SUBUNIT A"/>
    <property type="match status" value="1"/>
</dbReference>
<dbReference type="GO" id="GO:0016491">
    <property type="term" value="F:oxidoreductase activity"/>
    <property type="evidence" value="ECO:0007669"/>
    <property type="project" value="UniProtKB-KW"/>
</dbReference>
<name>A0A444J9D7_9BACT</name>
<reference evidence="7 8" key="1">
    <citation type="submission" date="2017-01" db="EMBL/GenBank/DDBJ databases">
        <title>The cable genome- insights into the physiology and evolution of filamentous bacteria capable of sulfide oxidation via long distance electron transfer.</title>
        <authorList>
            <person name="Schreiber L."/>
            <person name="Bjerg J.T."/>
            <person name="Boggild A."/>
            <person name="Van De Vossenberg J."/>
            <person name="Meysman F."/>
            <person name="Nielsen L.P."/>
            <person name="Schramm A."/>
            <person name="Kjeldsen K.U."/>
        </authorList>
    </citation>
    <scope>NUCLEOTIDE SEQUENCE [LARGE SCALE GENOMIC DNA]</scope>
    <source>
        <strain evidence="7">A1</strain>
    </source>
</reference>
<sequence length="169" mass="18253">MSDATKTGAVLVVGGGISGLTAALEAAEVGNDVYIIEKNPYFGGRVAQLNQYFPKLCPPTCGLEINFKRVKNNRKIRPYTMTTVKSVSGGPGNYEVELETAPRYVNSNCTACGDCSEACTDEIDNAFNFGMNKSKAIYLPHEMAFPRRYVLDKDACSADCLEAVKGACK</sequence>
<dbReference type="GO" id="GO:0046872">
    <property type="term" value="F:metal ion binding"/>
    <property type="evidence" value="ECO:0007669"/>
    <property type="project" value="UniProtKB-KW"/>
</dbReference>
<dbReference type="PANTHER" id="PTHR43498:SF1">
    <property type="entry name" value="COB--COM HETERODISULFIDE REDUCTASE IRON-SULFUR SUBUNIT A"/>
    <property type="match status" value="1"/>
</dbReference>
<dbReference type="Proteomes" id="UP000288086">
    <property type="component" value="Unassembled WGS sequence"/>
</dbReference>
<evidence type="ECO:0000256" key="5">
    <source>
        <dbReference type="ARBA" id="ARBA00023014"/>
    </source>
</evidence>
<evidence type="ECO:0000313" key="7">
    <source>
        <dbReference type="EMBL" id="RWX49669.1"/>
    </source>
</evidence>
<feature type="non-terminal residue" evidence="7">
    <location>
        <position position="169"/>
    </location>
</feature>
<evidence type="ECO:0000256" key="4">
    <source>
        <dbReference type="ARBA" id="ARBA00023004"/>
    </source>
</evidence>
<keyword evidence="5" id="KW-0411">Iron-sulfur</keyword>
<evidence type="ECO:0000313" key="8">
    <source>
        <dbReference type="Proteomes" id="UP000288086"/>
    </source>
</evidence>
<keyword evidence="2" id="KW-0479">Metal-binding</keyword>
<dbReference type="SUPFAM" id="SSF51971">
    <property type="entry name" value="Nucleotide-binding domain"/>
    <property type="match status" value="1"/>
</dbReference>
<dbReference type="InterPro" id="IPR036188">
    <property type="entry name" value="FAD/NAD-bd_sf"/>
</dbReference>
<evidence type="ECO:0000256" key="3">
    <source>
        <dbReference type="ARBA" id="ARBA00023002"/>
    </source>
</evidence>
<feature type="domain" description="4Fe-4S ferredoxin-type" evidence="6">
    <location>
        <begin position="100"/>
        <end position="132"/>
    </location>
</feature>
<keyword evidence="1" id="KW-0004">4Fe-4S</keyword>